<accession>A0A284S539</accession>
<dbReference type="Proteomes" id="UP000219338">
    <property type="component" value="Unassembled WGS sequence"/>
</dbReference>
<reference evidence="3" key="1">
    <citation type="journal article" date="2017" name="Nat. Ecol. Evol.">
        <title>Genome expansion and lineage-specific genetic innovations in the forest pathogenic fungi Armillaria.</title>
        <authorList>
            <person name="Sipos G."/>
            <person name="Prasanna A.N."/>
            <person name="Walter M.C."/>
            <person name="O'Connor E."/>
            <person name="Balint B."/>
            <person name="Krizsan K."/>
            <person name="Kiss B."/>
            <person name="Hess J."/>
            <person name="Varga T."/>
            <person name="Slot J."/>
            <person name="Riley R."/>
            <person name="Boka B."/>
            <person name="Rigling D."/>
            <person name="Barry K."/>
            <person name="Lee J."/>
            <person name="Mihaltcheva S."/>
            <person name="LaButti K."/>
            <person name="Lipzen A."/>
            <person name="Waldron R."/>
            <person name="Moloney N.M."/>
            <person name="Sperisen C."/>
            <person name="Kredics L."/>
            <person name="Vagvoelgyi C."/>
            <person name="Patrignani A."/>
            <person name="Fitzpatrick D."/>
            <person name="Nagy I."/>
            <person name="Doyle S."/>
            <person name="Anderson J.B."/>
            <person name="Grigoriev I.V."/>
            <person name="Gueldener U."/>
            <person name="Muensterkoetter M."/>
            <person name="Nagy L.G."/>
        </authorList>
    </citation>
    <scope>NUCLEOTIDE SEQUENCE [LARGE SCALE GENOMIC DNA]</scope>
    <source>
        <strain evidence="3">C18/9</strain>
    </source>
</reference>
<dbReference type="AlphaFoldDB" id="A0A284S539"/>
<gene>
    <name evidence="2" type="ORF">ARMOST_19582</name>
</gene>
<evidence type="ECO:0000313" key="2">
    <source>
        <dbReference type="EMBL" id="SJL16066.1"/>
    </source>
</evidence>
<keyword evidence="3" id="KW-1185">Reference proteome</keyword>
<feature type="region of interest" description="Disordered" evidence="1">
    <location>
        <begin position="1"/>
        <end position="21"/>
    </location>
</feature>
<organism evidence="2 3">
    <name type="scientific">Armillaria ostoyae</name>
    <name type="common">Armillaria root rot fungus</name>
    <dbReference type="NCBI Taxonomy" id="47428"/>
    <lineage>
        <taxon>Eukaryota</taxon>
        <taxon>Fungi</taxon>
        <taxon>Dikarya</taxon>
        <taxon>Basidiomycota</taxon>
        <taxon>Agaricomycotina</taxon>
        <taxon>Agaricomycetes</taxon>
        <taxon>Agaricomycetidae</taxon>
        <taxon>Agaricales</taxon>
        <taxon>Marasmiineae</taxon>
        <taxon>Physalacriaceae</taxon>
        <taxon>Armillaria</taxon>
    </lineage>
</organism>
<proteinExistence type="predicted"/>
<evidence type="ECO:0000256" key="1">
    <source>
        <dbReference type="SAM" id="MobiDB-lite"/>
    </source>
</evidence>
<name>A0A284S539_ARMOS</name>
<dbReference type="EMBL" id="FUEG01000032">
    <property type="protein sequence ID" value="SJL16066.1"/>
    <property type="molecule type" value="Genomic_DNA"/>
</dbReference>
<sequence length="21" mass="2381">MPSKAVAKMEANTMEKRDIDD</sequence>
<evidence type="ECO:0000313" key="3">
    <source>
        <dbReference type="Proteomes" id="UP000219338"/>
    </source>
</evidence>
<protein>
    <submittedName>
        <fullName evidence="2">Uncharacterized protein</fullName>
    </submittedName>
</protein>